<organism evidence="5 6">
    <name type="scientific">Pseudolabrys taiwanensis</name>
    <dbReference type="NCBI Taxonomy" id="331696"/>
    <lineage>
        <taxon>Bacteria</taxon>
        <taxon>Pseudomonadati</taxon>
        <taxon>Pseudomonadota</taxon>
        <taxon>Alphaproteobacteria</taxon>
        <taxon>Hyphomicrobiales</taxon>
        <taxon>Xanthobacteraceae</taxon>
        <taxon>Pseudolabrys</taxon>
    </lineage>
</organism>
<comment type="similarity">
    <text evidence="1">Belongs to the bacterial solute-binding protein 7 family.</text>
</comment>
<dbReference type="CDD" id="cd13603">
    <property type="entry name" value="PBP2_TRAP_Siap_TeaA_like"/>
    <property type="match status" value="1"/>
</dbReference>
<dbReference type="PIRSF" id="PIRSF006470">
    <property type="entry name" value="DctB"/>
    <property type="match status" value="1"/>
</dbReference>
<evidence type="ECO:0000256" key="1">
    <source>
        <dbReference type="ARBA" id="ARBA00009023"/>
    </source>
</evidence>
<dbReference type="Gene3D" id="3.40.190.170">
    <property type="entry name" value="Bacterial extracellular solute-binding protein, family 7"/>
    <property type="match status" value="1"/>
</dbReference>
<accession>A0A346A162</accession>
<dbReference type="PANTHER" id="PTHR33376:SF7">
    <property type="entry name" value="C4-DICARBOXYLATE-BINDING PROTEIN DCTB"/>
    <property type="match status" value="1"/>
</dbReference>
<dbReference type="InterPro" id="IPR018389">
    <property type="entry name" value="DctP_fam"/>
</dbReference>
<dbReference type="Proteomes" id="UP000254889">
    <property type="component" value="Chromosome"/>
</dbReference>
<keyword evidence="2" id="KW-0813">Transport</keyword>
<evidence type="ECO:0000313" key="6">
    <source>
        <dbReference type="Proteomes" id="UP000254889"/>
    </source>
</evidence>
<name>A0A346A162_9HYPH</name>
<proteinExistence type="inferred from homology"/>
<dbReference type="EMBL" id="CP031417">
    <property type="protein sequence ID" value="AXK82909.1"/>
    <property type="molecule type" value="Genomic_DNA"/>
</dbReference>
<feature type="chain" id="PRO_5016922405" evidence="4">
    <location>
        <begin position="32"/>
        <end position="332"/>
    </location>
</feature>
<dbReference type="GO" id="GO:0030288">
    <property type="term" value="C:outer membrane-bounded periplasmic space"/>
    <property type="evidence" value="ECO:0007669"/>
    <property type="project" value="InterPro"/>
</dbReference>
<evidence type="ECO:0000256" key="3">
    <source>
        <dbReference type="ARBA" id="ARBA00022729"/>
    </source>
</evidence>
<dbReference type="OrthoDB" id="9803763at2"/>
<evidence type="ECO:0000313" key="5">
    <source>
        <dbReference type="EMBL" id="AXK82909.1"/>
    </source>
</evidence>
<dbReference type="InterPro" id="IPR004682">
    <property type="entry name" value="TRAP_DctP"/>
</dbReference>
<dbReference type="KEGG" id="ptaw:DW352_21730"/>
<evidence type="ECO:0000256" key="4">
    <source>
        <dbReference type="SAM" id="SignalP"/>
    </source>
</evidence>
<dbReference type="PANTHER" id="PTHR33376">
    <property type="match status" value="1"/>
</dbReference>
<dbReference type="GO" id="GO:0055085">
    <property type="term" value="P:transmembrane transport"/>
    <property type="evidence" value="ECO:0007669"/>
    <property type="project" value="InterPro"/>
</dbReference>
<keyword evidence="6" id="KW-1185">Reference proteome</keyword>
<sequence>MTAPITRRSLSGFLAASVAAPFVLRSGGARAATTITISSLLGADKPETKIWFKVKEIVDAKLPGRFDFRIVQNAALGGEKEVAEGIRLGSIQASLSTVSAMSSWVPESQILDAPFVFRDAGHVRRVLEGQIGNELKTKFAAQNFIVPGYINYGARHLLAKEAITKPAQLAGKRIRVIQSPLHTELWKALGANPTPIPITETYNALQTGVVDMMDLTKSAYAGFKLYEVVPYLIETAHIWATGVVYFSAPFWKTLKSSEQEVLAAAALEGAHHFDALIVEDETASMAKAAAAGGKTVQPEDRPAWEAGARGVWAALGPKVGGVDKIEAIAKTA</sequence>
<dbReference type="NCBIfam" id="NF037995">
    <property type="entry name" value="TRAP_S1"/>
    <property type="match status" value="1"/>
</dbReference>
<dbReference type="RefSeq" id="WP_115693288.1">
    <property type="nucleotide sequence ID" value="NZ_CP031417.1"/>
</dbReference>
<dbReference type="Pfam" id="PF03480">
    <property type="entry name" value="DctP"/>
    <property type="match status" value="1"/>
</dbReference>
<evidence type="ECO:0000256" key="2">
    <source>
        <dbReference type="ARBA" id="ARBA00022448"/>
    </source>
</evidence>
<gene>
    <name evidence="5" type="ORF">DW352_21730</name>
</gene>
<feature type="signal peptide" evidence="4">
    <location>
        <begin position="1"/>
        <end position="31"/>
    </location>
</feature>
<dbReference type="AlphaFoldDB" id="A0A346A162"/>
<reference evidence="5 6" key="1">
    <citation type="submission" date="2018-07" db="EMBL/GenBank/DDBJ databases">
        <authorList>
            <person name="Quirk P.G."/>
            <person name="Krulwich T.A."/>
        </authorList>
    </citation>
    <scope>NUCLEOTIDE SEQUENCE [LARGE SCALE GENOMIC DNA]</scope>
    <source>
        <strain evidence="5 6">CC-BB4</strain>
    </source>
</reference>
<dbReference type="InterPro" id="IPR038404">
    <property type="entry name" value="TRAP_DctP_sf"/>
</dbReference>
<protein>
    <submittedName>
        <fullName evidence="5">TRAP transporter substrate-binding protein</fullName>
    </submittedName>
</protein>
<keyword evidence="3 4" id="KW-0732">Signal</keyword>